<evidence type="ECO:0000256" key="1">
    <source>
        <dbReference type="ARBA" id="ARBA00022475"/>
    </source>
</evidence>
<proteinExistence type="predicted"/>
<evidence type="ECO:0000256" key="3">
    <source>
        <dbReference type="ARBA" id="ARBA00023136"/>
    </source>
</evidence>
<dbReference type="NCBIfam" id="NF033216">
    <property type="entry name" value="lipo_YgdI_YgdR"/>
    <property type="match status" value="1"/>
</dbReference>
<keyword evidence="5 7" id="KW-0449">Lipoprotein</keyword>
<gene>
    <name evidence="7" type="ORF">GW952_25485</name>
</gene>
<keyword evidence="1" id="KW-1003">Cell membrane</keyword>
<dbReference type="PANTHER" id="PTHR37011">
    <property type="entry name" value="POT FAMILY PEPTIDE TRANSPORT PROTEIN-RELATED"/>
    <property type="match status" value="1"/>
</dbReference>
<dbReference type="InterPro" id="IPR010920">
    <property type="entry name" value="LSM_dom_sf"/>
</dbReference>
<evidence type="ECO:0000256" key="2">
    <source>
        <dbReference type="ARBA" id="ARBA00022729"/>
    </source>
</evidence>
<dbReference type="InterPro" id="IPR047807">
    <property type="entry name" value="YgdI/YgdR-like_SH3-like"/>
</dbReference>
<protein>
    <submittedName>
        <fullName evidence="7">YgdI/YgdR family lipoprotein</fullName>
    </submittedName>
</protein>
<dbReference type="AlphaFoldDB" id="A0A6P1V465"/>
<name>A0A6P1V465_9ENTR</name>
<dbReference type="Proteomes" id="UP000464389">
    <property type="component" value="Chromosome"/>
</dbReference>
<evidence type="ECO:0000313" key="8">
    <source>
        <dbReference type="Proteomes" id="UP000464389"/>
    </source>
</evidence>
<keyword evidence="3" id="KW-0472">Membrane</keyword>
<evidence type="ECO:0000256" key="4">
    <source>
        <dbReference type="ARBA" id="ARBA00023139"/>
    </source>
</evidence>
<dbReference type="PROSITE" id="PS51257">
    <property type="entry name" value="PROKAR_LIPOPROTEIN"/>
    <property type="match status" value="1"/>
</dbReference>
<dbReference type="Pfam" id="PF06004">
    <property type="entry name" value="DUF903"/>
    <property type="match status" value="1"/>
</dbReference>
<keyword evidence="4" id="KW-0564">Palmitate</keyword>
<dbReference type="Gene3D" id="2.30.30.100">
    <property type="match status" value="1"/>
</dbReference>
<accession>A0A6P1V465</accession>
<feature type="domain" description="Lipoprotein YgdI/YgdR-like SH3-like" evidence="6">
    <location>
        <begin position="23"/>
        <end position="71"/>
    </location>
</feature>
<reference evidence="7 8" key="1">
    <citation type="submission" date="2020-01" db="EMBL/GenBank/DDBJ databases">
        <title>Bactrocera dorsalis gut bacteria genome.</title>
        <authorList>
            <person name="Zhang H."/>
            <person name="Cai Z."/>
        </authorList>
    </citation>
    <scope>NUCLEOTIDE SEQUENCE [LARGE SCALE GENOMIC DNA]</scope>
    <source>
        <strain evidence="7 8">BD177</strain>
    </source>
</reference>
<evidence type="ECO:0000259" key="6">
    <source>
        <dbReference type="Pfam" id="PF06004"/>
    </source>
</evidence>
<sequence>MPKPSHLIVIVLTALLLTGCTTTYTMTTRTGEIIQTQGKPEVDPTTGLTKYADTFGYHREIRTSEIVQTTEGETQLNW</sequence>
<dbReference type="EMBL" id="CP048108">
    <property type="protein sequence ID" value="QHS48732.1"/>
    <property type="molecule type" value="Genomic_DNA"/>
</dbReference>
<dbReference type="PANTHER" id="PTHR37011:SF2">
    <property type="entry name" value="LIPOPROTEIN"/>
    <property type="match status" value="1"/>
</dbReference>
<dbReference type="RefSeq" id="WP_160741307.1">
    <property type="nucleotide sequence ID" value="NZ_CP048108.1"/>
</dbReference>
<organism evidence="7 8">
    <name type="scientific">Klebsiella michiganensis</name>
    <dbReference type="NCBI Taxonomy" id="1134687"/>
    <lineage>
        <taxon>Bacteria</taxon>
        <taxon>Pseudomonadati</taxon>
        <taxon>Pseudomonadota</taxon>
        <taxon>Gammaproteobacteria</taxon>
        <taxon>Enterobacterales</taxon>
        <taxon>Enterobacteriaceae</taxon>
        <taxon>Klebsiella/Raoultella group</taxon>
        <taxon>Klebsiella</taxon>
    </lineage>
</organism>
<evidence type="ECO:0000313" key="7">
    <source>
        <dbReference type="EMBL" id="QHS48732.1"/>
    </source>
</evidence>
<dbReference type="InterPro" id="IPR010305">
    <property type="entry name" value="YgdI/YgdR-like"/>
</dbReference>
<evidence type="ECO:0000256" key="5">
    <source>
        <dbReference type="ARBA" id="ARBA00023288"/>
    </source>
</evidence>
<keyword evidence="2" id="KW-0732">Signal</keyword>
<dbReference type="SUPFAM" id="SSF50182">
    <property type="entry name" value="Sm-like ribonucleoproteins"/>
    <property type="match status" value="1"/>
</dbReference>